<evidence type="ECO:0000313" key="3">
    <source>
        <dbReference type="EMBL" id="MCP8938417.1"/>
    </source>
</evidence>
<organism evidence="3 4">
    <name type="scientific">Alsobacter ponti</name>
    <dbReference type="NCBI Taxonomy" id="2962936"/>
    <lineage>
        <taxon>Bacteria</taxon>
        <taxon>Pseudomonadati</taxon>
        <taxon>Pseudomonadota</taxon>
        <taxon>Alphaproteobacteria</taxon>
        <taxon>Hyphomicrobiales</taxon>
        <taxon>Alsobacteraceae</taxon>
        <taxon>Alsobacter</taxon>
    </lineage>
</organism>
<sequence>MPRRWISNAACAGALLASLAAPPAMAGIKTAWFVGESEKIGRFDLGSQQTLGWTAPRFDPATRTVRLSGARNESIGFQTILTTDDTGASAADVQVSDLRQLDGAGVIPGSPKPPYRYDPFRYVRPDGAIELFTEHYLEVTQRTTARGAWFFAVAPDGYEGWLPDALIPFAAMQGKGGAPFDIGPSQNQGVWLDIHIPRDAPAGRYRGEIAVLAQGEDTRRFTLELDVLPLTLGDENPVRNMFGLDRSSLRYAHALSGPPTAATFVAVERRYDQMAHRHGMDLVRQIDRLQDMDAFEPAMNGKLYTEAFGYSGPGAGLGNRVFSIGPLDGALPVEYGSRPGGCGPTVPGQRGGFSLCKSSDWQAGSSAWAKWFRDRSLGDVAVHKYLFPDEPKSSKVPDAFGLIKTQADWTRSNPDPGGRIPTLVTSRIDPALEGAVDWWMSPAHHTFRDFASPDVIASERAAGRKWGYYNGFRPLSGSIVIDTPATDFRVIPWIAYKYNVDLYFYWDTTNWGRGRRNVFRQAITYDDGSAKANGDGSLFYPGSYAVFPDDGRGFAGPMSSIRMKNWRRGVQDVKYLELARKAGLSLDAVWARCLSAALWDRDRNRPPAWPDRGEAFDGCRDELARQLVARASPAK</sequence>
<reference evidence="3 4" key="1">
    <citation type="submission" date="2022-07" db="EMBL/GenBank/DDBJ databases">
        <authorList>
            <person name="Li W.-J."/>
            <person name="Deng Q.-Q."/>
        </authorList>
    </citation>
    <scope>NUCLEOTIDE SEQUENCE [LARGE SCALE GENOMIC DNA]</scope>
    <source>
        <strain evidence="3 4">SYSU M60028</strain>
    </source>
</reference>
<feature type="chain" id="PRO_5046353254" evidence="1">
    <location>
        <begin position="27"/>
        <end position="635"/>
    </location>
</feature>
<evidence type="ECO:0000259" key="2">
    <source>
        <dbReference type="Pfam" id="PF13320"/>
    </source>
</evidence>
<comment type="caution">
    <text evidence="3">The sequence shown here is derived from an EMBL/GenBank/DDBJ whole genome shotgun (WGS) entry which is preliminary data.</text>
</comment>
<dbReference type="EMBL" id="JANCLU010000006">
    <property type="protein sequence ID" value="MCP8938417.1"/>
    <property type="molecule type" value="Genomic_DNA"/>
</dbReference>
<evidence type="ECO:0000313" key="4">
    <source>
        <dbReference type="Proteomes" id="UP001205890"/>
    </source>
</evidence>
<protein>
    <submittedName>
        <fullName evidence="3">DUF4091 domain-containing protein</fullName>
    </submittedName>
</protein>
<proteinExistence type="predicted"/>
<accession>A0ABT1LA82</accession>
<feature type="signal peptide" evidence="1">
    <location>
        <begin position="1"/>
        <end position="26"/>
    </location>
</feature>
<evidence type="ECO:0000256" key="1">
    <source>
        <dbReference type="SAM" id="SignalP"/>
    </source>
</evidence>
<dbReference type="Pfam" id="PF13320">
    <property type="entry name" value="GH123_cat"/>
    <property type="match status" value="1"/>
</dbReference>
<keyword evidence="1" id="KW-0732">Signal</keyword>
<keyword evidence="4" id="KW-1185">Reference proteome</keyword>
<feature type="domain" description="Glycoside hydrolase 123 catalytic" evidence="2">
    <location>
        <begin position="453"/>
        <end position="578"/>
    </location>
</feature>
<name>A0ABT1LA82_9HYPH</name>
<dbReference type="InterPro" id="IPR025150">
    <property type="entry name" value="GH123_cat"/>
</dbReference>
<dbReference type="RefSeq" id="WP_254740331.1">
    <property type="nucleotide sequence ID" value="NZ_JANCLU010000006.1"/>
</dbReference>
<dbReference type="Proteomes" id="UP001205890">
    <property type="component" value="Unassembled WGS sequence"/>
</dbReference>
<gene>
    <name evidence="3" type="ORF">NK718_07805</name>
</gene>